<evidence type="ECO:0000256" key="5">
    <source>
        <dbReference type="ARBA" id="ARBA00023014"/>
    </source>
</evidence>
<evidence type="ECO:0000256" key="4">
    <source>
        <dbReference type="ARBA" id="ARBA00023004"/>
    </source>
</evidence>
<dbReference type="InterPro" id="IPR050123">
    <property type="entry name" value="Prok_molybdopt-oxidoreductase"/>
</dbReference>
<dbReference type="SMART" id="SM00926">
    <property type="entry name" value="Molybdop_Fe4S4"/>
    <property type="match status" value="1"/>
</dbReference>
<accession>A0ABW2PDQ6</accession>
<dbReference type="Gene3D" id="3.40.228.10">
    <property type="entry name" value="Dimethylsulfoxide Reductase, domain 2"/>
    <property type="match status" value="1"/>
</dbReference>
<evidence type="ECO:0000313" key="8">
    <source>
        <dbReference type="Proteomes" id="UP001596496"/>
    </source>
</evidence>
<gene>
    <name evidence="7" type="ORF">ACFQSB_28325</name>
</gene>
<evidence type="ECO:0000313" key="7">
    <source>
        <dbReference type="EMBL" id="MFC7386145.1"/>
    </source>
</evidence>
<dbReference type="PANTHER" id="PTHR43105:SF9">
    <property type="entry name" value="NADPH-FE(3+) OXIDOREDUCTASE SUBUNIT ALPHA"/>
    <property type="match status" value="1"/>
</dbReference>
<dbReference type="InterPro" id="IPR006656">
    <property type="entry name" value="Mopterin_OxRdtase"/>
</dbReference>
<keyword evidence="1" id="KW-0004">4Fe-4S</keyword>
<dbReference type="RefSeq" id="WP_380829954.1">
    <property type="nucleotide sequence ID" value="NZ_JBHTCG010000024.1"/>
</dbReference>
<dbReference type="PROSITE" id="PS51669">
    <property type="entry name" value="4FE4S_MOW_BIS_MGD"/>
    <property type="match status" value="1"/>
</dbReference>
<keyword evidence="3" id="KW-0560">Oxidoreductase</keyword>
<keyword evidence="5" id="KW-0411">Iron-sulfur</keyword>
<evidence type="ECO:0000256" key="1">
    <source>
        <dbReference type="ARBA" id="ARBA00022485"/>
    </source>
</evidence>
<organism evidence="7 8">
    <name type="scientific">Sphaerisporangium rhizosphaerae</name>
    <dbReference type="NCBI Taxonomy" id="2269375"/>
    <lineage>
        <taxon>Bacteria</taxon>
        <taxon>Bacillati</taxon>
        <taxon>Actinomycetota</taxon>
        <taxon>Actinomycetes</taxon>
        <taxon>Streptosporangiales</taxon>
        <taxon>Streptosporangiaceae</taxon>
        <taxon>Sphaerisporangium</taxon>
    </lineage>
</organism>
<keyword evidence="8" id="KW-1185">Reference proteome</keyword>
<reference evidence="8" key="1">
    <citation type="journal article" date="2019" name="Int. J. Syst. Evol. Microbiol.">
        <title>The Global Catalogue of Microorganisms (GCM) 10K type strain sequencing project: providing services to taxonomists for standard genome sequencing and annotation.</title>
        <authorList>
            <consortium name="The Broad Institute Genomics Platform"/>
            <consortium name="The Broad Institute Genome Sequencing Center for Infectious Disease"/>
            <person name="Wu L."/>
            <person name="Ma J."/>
        </authorList>
    </citation>
    <scope>NUCLEOTIDE SEQUENCE [LARGE SCALE GENOMIC DNA]</scope>
    <source>
        <strain evidence="8">CECT 7649</strain>
    </source>
</reference>
<protein>
    <submittedName>
        <fullName evidence="7">Molybdopterin-dependent oxidoreductase</fullName>
    </submittedName>
</protein>
<dbReference type="PANTHER" id="PTHR43105">
    <property type="entry name" value="RESPIRATORY NITRATE REDUCTASE"/>
    <property type="match status" value="1"/>
</dbReference>
<proteinExistence type="predicted"/>
<dbReference type="Pfam" id="PF01568">
    <property type="entry name" value="Molydop_binding"/>
    <property type="match status" value="1"/>
</dbReference>
<dbReference type="InterPro" id="IPR006963">
    <property type="entry name" value="Mopterin_OxRdtase_4Fe-4S_dom"/>
</dbReference>
<dbReference type="Gene3D" id="2.20.25.90">
    <property type="entry name" value="ADC-like domains"/>
    <property type="match status" value="1"/>
</dbReference>
<dbReference type="EMBL" id="JBHTCG010000024">
    <property type="protein sequence ID" value="MFC7386145.1"/>
    <property type="molecule type" value="Genomic_DNA"/>
</dbReference>
<dbReference type="InterPro" id="IPR006657">
    <property type="entry name" value="MoPterin_dinucl-bd_dom"/>
</dbReference>
<evidence type="ECO:0000256" key="2">
    <source>
        <dbReference type="ARBA" id="ARBA00022723"/>
    </source>
</evidence>
<dbReference type="Gene3D" id="3.40.50.740">
    <property type="match status" value="1"/>
</dbReference>
<dbReference type="Pfam" id="PF00384">
    <property type="entry name" value="Molybdopterin"/>
    <property type="match status" value="1"/>
</dbReference>
<dbReference type="Gene3D" id="2.40.40.20">
    <property type="match status" value="1"/>
</dbReference>
<evidence type="ECO:0000256" key="3">
    <source>
        <dbReference type="ARBA" id="ARBA00023002"/>
    </source>
</evidence>
<sequence length="747" mass="78511">MRTAHRTCPLCEAVCGLTIGLDDDERVTGVRGDHADPFSKGFICPKGASLGRLDEDPDRLTRPLIRTGTEWREASWQEAFAAVEQGLAAVPGPARAVYLGNPNAHTMAGALYAAPLIRAVGTRQVYSASTADQMPKHVSAGLMFGDPMTVPVPDLDRTGYLLMLGANPLESNGSLCTAPDFPGRLKALRRRGGRLVVVDPRRTRTAALADEHVFVRPGADAFLLAGIAHTLFAEGLAQVGVPVNGLAEFEAAMAPFTPEACATACGVPAEVIVRLARELAAAPAAAVYGRIGTCTVEFGTLAQWLVDAVNALTGNLDRPGGAMFPRPATEGPRRRRPYATGRWHSRVRGLPEANGELPVATLADEIDTPGEGRVRALVTVAGNPVLSAPNGARLDRALAGLDFMVSVDPYLNETTRHAHVILPPPRVMQSGHYDFLLLNFAVRGYARYSPPVLPLEPGRPSEAEILARLAMIAAGQGSDADPAALDELILDQTLRRAVEAAGSPVEGRDPAELRAMLTGGTGAELRLDAMLRLGPYGDWGGREPFGDGEEDGARGVIEAGGGEREPGLSLELLLRHPHGIDLGPLAPRLPGVLATASGAVELAPPAILADVPRLREALGRPAEGFVLIGRRHLRSNNSWMHNLAPLVGGTNRCTLQINPDDAAELGLSGQAVVRSAAGELTVPLEPTDTIMRGVVSLPHGWGHAGTSQLVAAKNAGVSANTLTDESIIDPLSGNAVFNGVPVTLEPA</sequence>
<keyword evidence="2" id="KW-0479">Metal-binding</keyword>
<feature type="domain" description="4Fe-4S Mo/W bis-MGD-type" evidence="6">
    <location>
        <begin position="1"/>
        <end position="58"/>
    </location>
</feature>
<name>A0ABW2PDQ6_9ACTN</name>
<dbReference type="Proteomes" id="UP001596496">
    <property type="component" value="Unassembled WGS sequence"/>
</dbReference>
<evidence type="ECO:0000259" key="6">
    <source>
        <dbReference type="PROSITE" id="PS51669"/>
    </source>
</evidence>
<dbReference type="Pfam" id="PF04879">
    <property type="entry name" value="Molybdop_Fe4S4"/>
    <property type="match status" value="1"/>
</dbReference>
<comment type="caution">
    <text evidence="7">The sequence shown here is derived from an EMBL/GenBank/DDBJ whole genome shotgun (WGS) entry which is preliminary data.</text>
</comment>
<dbReference type="SUPFAM" id="SSF50692">
    <property type="entry name" value="ADC-like"/>
    <property type="match status" value="1"/>
</dbReference>
<dbReference type="SUPFAM" id="SSF53706">
    <property type="entry name" value="Formate dehydrogenase/DMSO reductase, domains 1-3"/>
    <property type="match status" value="1"/>
</dbReference>
<keyword evidence="4" id="KW-0408">Iron</keyword>
<dbReference type="InterPro" id="IPR009010">
    <property type="entry name" value="Asp_de-COase-like_dom_sf"/>
</dbReference>